<gene>
    <name evidence="2" type="ORF">EV214_102109</name>
</gene>
<accession>A0A4R2KXQ5</accession>
<feature type="domain" description="Lactate/malate dehydrogenase N-terminal" evidence="1">
    <location>
        <begin position="113"/>
        <end position="249"/>
    </location>
</feature>
<dbReference type="Gene3D" id="3.40.50.720">
    <property type="entry name" value="NAD(P)-binding Rossmann-like Domain"/>
    <property type="match status" value="1"/>
</dbReference>
<dbReference type="PANTHER" id="PTHR43128">
    <property type="entry name" value="L-2-HYDROXYCARBOXYLATE DEHYDROGENASE (NAD(P)(+))"/>
    <property type="match status" value="1"/>
</dbReference>
<name>A0A4R2KXQ5_9FIRM</name>
<protein>
    <submittedName>
        <fullName evidence="2">Malate/lactate dehydrogenase</fullName>
    </submittedName>
</protein>
<evidence type="ECO:0000313" key="3">
    <source>
        <dbReference type="Proteomes" id="UP000294919"/>
    </source>
</evidence>
<dbReference type="EMBL" id="SLWV01000002">
    <property type="protein sequence ID" value="TCO79391.1"/>
    <property type="molecule type" value="Genomic_DNA"/>
</dbReference>
<dbReference type="InterPro" id="IPR036291">
    <property type="entry name" value="NAD(P)-bd_dom_sf"/>
</dbReference>
<dbReference type="OrthoDB" id="1704578at2"/>
<dbReference type="SUPFAM" id="SSF51735">
    <property type="entry name" value="NAD(P)-binding Rossmann-fold domains"/>
    <property type="match status" value="1"/>
</dbReference>
<dbReference type="RefSeq" id="WP_132242240.1">
    <property type="nucleotide sequence ID" value="NZ_SLWV01000002.1"/>
</dbReference>
<dbReference type="AlphaFoldDB" id="A0A4R2KXQ5"/>
<dbReference type="GO" id="GO:0004459">
    <property type="term" value="F:L-lactate dehydrogenase (NAD+) activity"/>
    <property type="evidence" value="ECO:0007669"/>
    <property type="project" value="TreeGrafter"/>
</dbReference>
<dbReference type="Proteomes" id="UP000294919">
    <property type="component" value="Unassembled WGS sequence"/>
</dbReference>
<dbReference type="InterPro" id="IPR001236">
    <property type="entry name" value="Lactate/malate_DH_N"/>
</dbReference>
<proteinExistence type="predicted"/>
<keyword evidence="3" id="KW-1185">Reference proteome</keyword>
<reference evidence="2 3" key="1">
    <citation type="submission" date="2019-03" db="EMBL/GenBank/DDBJ databases">
        <title>Genomic Encyclopedia of Type Strains, Phase IV (KMG-IV): sequencing the most valuable type-strain genomes for metagenomic binning, comparative biology and taxonomic classification.</title>
        <authorList>
            <person name="Goeker M."/>
        </authorList>
    </citation>
    <scope>NUCLEOTIDE SEQUENCE [LARGE SCALE GENOMIC DNA]</scope>
    <source>
        <strain evidence="2 3">DSM 102940</strain>
    </source>
</reference>
<dbReference type="PANTHER" id="PTHR43128:SF16">
    <property type="entry name" value="L-LACTATE DEHYDROGENASE"/>
    <property type="match status" value="1"/>
</dbReference>
<comment type="caution">
    <text evidence="2">The sequence shown here is derived from an EMBL/GenBank/DDBJ whole genome shotgun (WGS) entry which is preliminary data.</text>
</comment>
<dbReference type="GO" id="GO:0006089">
    <property type="term" value="P:lactate metabolic process"/>
    <property type="evidence" value="ECO:0007669"/>
    <property type="project" value="TreeGrafter"/>
</dbReference>
<sequence length="413" mass="47037">MYYYTLNNKILISTLKYAHLKEVSEDYAKTSQDTVYLLHRLDLENSRRNFCVSDPSLAFLEEENIDLLKKQEKHTMMPNWLIIKMNERKVTSINTSYPNWQDVLDLNMPNKWKIHVVGMGDVGGTLITGLRLLGANHISEIGIYDRNENHLKRWEHEVNQVLPPCCEESIPNVSILHEEDIFDCDMFVFCISVGVPPVGDEKKDVRIVQFEGNAKILKAYAKMARNKNFRGIFSVVSDPVDLLCKSAFLESNKDDHGHLDFKGLGAEQIRGYGLGVMHARAAYYAKRNPQTHHYLTHGRAFGPHGEGLIIADNIHNYNENLSFELTEKAKKANLQVRAAGFKPFIAPALSSGSYSILATIKGQWHYSATYMGGVFMGAKNRLHPTGIEIERLDLPKPLFTKLENTFERLRNIL</sequence>
<organism evidence="2 3">
    <name type="scientific">Marinisporobacter balticus</name>
    <dbReference type="NCBI Taxonomy" id="2018667"/>
    <lineage>
        <taxon>Bacteria</taxon>
        <taxon>Bacillati</taxon>
        <taxon>Bacillota</taxon>
        <taxon>Clostridia</taxon>
        <taxon>Peptostreptococcales</taxon>
        <taxon>Thermotaleaceae</taxon>
        <taxon>Marinisporobacter</taxon>
    </lineage>
</organism>
<evidence type="ECO:0000259" key="1">
    <source>
        <dbReference type="Pfam" id="PF00056"/>
    </source>
</evidence>
<evidence type="ECO:0000313" key="2">
    <source>
        <dbReference type="EMBL" id="TCO79391.1"/>
    </source>
</evidence>
<dbReference type="Pfam" id="PF00056">
    <property type="entry name" value="Ldh_1_N"/>
    <property type="match status" value="1"/>
</dbReference>